<comment type="caution">
    <text evidence="1">The sequence shown here is derived from an EMBL/GenBank/DDBJ whole genome shotgun (WGS) entry which is preliminary data.</text>
</comment>
<evidence type="ECO:0000313" key="2">
    <source>
        <dbReference type="Proteomes" id="UP000434957"/>
    </source>
</evidence>
<organism evidence="1 2">
    <name type="scientific">Phytophthora rubi</name>
    <dbReference type="NCBI Taxonomy" id="129364"/>
    <lineage>
        <taxon>Eukaryota</taxon>
        <taxon>Sar</taxon>
        <taxon>Stramenopiles</taxon>
        <taxon>Oomycota</taxon>
        <taxon>Peronosporomycetes</taxon>
        <taxon>Peronosporales</taxon>
        <taxon>Peronosporaceae</taxon>
        <taxon>Phytophthora</taxon>
    </lineage>
</organism>
<dbReference type="Proteomes" id="UP000434957">
    <property type="component" value="Unassembled WGS sequence"/>
</dbReference>
<sequence>MTQTAPVVTTQTALVTMTQTAPLIRVLITSAIIQEVLLRIAHLNAKEMVLYQRIFG</sequence>
<proteinExistence type="predicted"/>
<gene>
    <name evidence="1" type="ORF">PR003_g33054</name>
</gene>
<reference evidence="1 2" key="1">
    <citation type="submission" date="2018-08" db="EMBL/GenBank/DDBJ databases">
        <title>Genomic investigation of the strawberry pathogen Phytophthora fragariae indicates pathogenicity is determined by transcriptional variation in three key races.</title>
        <authorList>
            <person name="Adams T.M."/>
            <person name="Armitage A.D."/>
            <person name="Sobczyk M.K."/>
            <person name="Bates H.J."/>
            <person name="Dunwell J.M."/>
            <person name="Nellist C.F."/>
            <person name="Harrison R.J."/>
        </authorList>
    </citation>
    <scope>NUCLEOTIDE SEQUENCE [LARGE SCALE GENOMIC DNA]</scope>
    <source>
        <strain evidence="1 2">SCRP333</strain>
    </source>
</reference>
<evidence type="ECO:0000313" key="1">
    <source>
        <dbReference type="EMBL" id="KAE9263714.1"/>
    </source>
</evidence>
<name>A0A6A4AXW5_9STRA</name>
<keyword evidence="2" id="KW-1185">Reference proteome</keyword>
<accession>A0A6A4AXW5</accession>
<dbReference type="AlphaFoldDB" id="A0A6A4AXW5"/>
<dbReference type="EMBL" id="QXFT01008792">
    <property type="protein sequence ID" value="KAE9263714.1"/>
    <property type="molecule type" value="Genomic_DNA"/>
</dbReference>
<protein>
    <submittedName>
        <fullName evidence="1">Uncharacterized protein</fullName>
    </submittedName>
</protein>